<protein>
    <recommendedName>
        <fullName evidence="4">Suppressor of sigma54-dependent transcription, PspA-like</fullName>
    </recommendedName>
</protein>
<dbReference type="InterPro" id="IPR007157">
    <property type="entry name" value="PspA_VIPP1"/>
</dbReference>
<dbReference type="EMBL" id="CADCTW010000238">
    <property type="protein sequence ID" value="CAA9369449.1"/>
    <property type="molecule type" value="Genomic_DNA"/>
</dbReference>
<evidence type="ECO:0000313" key="3">
    <source>
        <dbReference type="EMBL" id="CAA9369449.1"/>
    </source>
</evidence>
<organism evidence="3">
    <name type="scientific">uncultured Gemmatimonadota bacterium</name>
    <dbReference type="NCBI Taxonomy" id="203437"/>
    <lineage>
        <taxon>Bacteria</taxon>
        <taxon>Pseudomonadati</taxon>
        <taxon>Gemmatimonadota</taxon>
        <taxon>environmental samples</taxon>
    </lineage>
</organism>
<comment type="similarity">
    <text evidence="1">Belongs to the PspA/Vipp/IM30 family.</text>
</comment>
<dbReference type="PANTHER" id="PTHR31088:SF6">
    <property type="entry name" value="PHAGE SHOCK PROTEIN A"/>
    <property type="match status" value="1"/>
</dbReference>
<gene>
    <name evidence="3" type="ORF">AVDCRST_MAG68-5356</name>
</gene>
<name>A0A6J4MXZ4_9BACT</name>
<dbReference type="PANTHER" id="PTHR31088">
    <property type="entry name" value="MEMBRANE-ASSOCIATED PROTEIN VIPP1, CHLOROPLASTIC"/>
    <property type="match status" value="1"/>
</dbReference>
<proteinExistence type="inferred from homology"/>
<keyword evidence="2" id="KW-0175">Coiled coil</keyword>
<feature type="coiled-coil region" evidence="2">
    <location>
        <begin position="115"/>
        <end position="149"/>
    </location>
</feature>
<evidence type="ECO:0000256" key="2">
    <source>
        <dbReference type="SAM" id="Coils"/>
    </source>
</evidence>
<dbReference type="AlphaFoldDB" id="A0A6J4MXZ4"/>
<feature type="coiled-coil region" evidence="2">
    <location>
        <begin position="26"/>
        <end position="74"/>
    </location>
</feature>
<evidence type="ECO:0008006" key="4">
    <source>
        <dbReference type="Google" id="ProtNLM"/>
    </source>
</evidence>
<reference evidence="3" key="1">
    <citation type="submission" date="2020-02" db="EMBL/GenBank/DDBJ databases">
        <authorList>
            <person name="Meier V. D."/>
        </authorList>
    </citation>
    <scope>NUCLEOTIDE SEQUENCE</scope>
    <source>
        <strain evidence="3">AVDCRST_MAG68</strain>
    </source>
</reference>
<sequence>MGIFDKLSTLIRSNVNDLIARAENPEKMLNTIIDDMRSQLARARQEVAHAMADAAKLKKQVEDEQKQAIEWEQRAMLAVRQQRDDLARQALMRQQEHAGRAQTYLETWERHEADTQRLRDALRQLSDKIQEATRKKNLLIAQQKRAEAQKRIHETMSGLSDASAFDAFDRMATKIEDNERQALAAAAVSDELSGDSLEREFKALQASGGDALDFKLLEMKQQMGMLPAAPAAQQQPAAQLSSGVTDAELVGEFDALEERERGG</sequence>
<evidence type="ECO:0000256" key="1">
    <source>
        <dbReference type="ARBA" id="ARBA00043985"/>
    </source>
</evidence>
<dbReference type="Pfam" id="PF04012">
    <property type="entry name" value="PspA_IM30"/>
    <property type="match status" value="1"/>
</dbReference>
<accession>A0A6J4MXZ4</accession>